<organism evidence="4 5">
    <name type="scientific">Corchorus olitorius</name>
    <dbReference type="NCBI Taxonomy" id="93759"/>
    <lineage>
        <taxon>Eukaryota</taxon>
        <taxon>Viridiplantae</taxon>
        <taxon>Streptophyta</taxon>
        <taxon>Embryophyta</taxon>
        <taxon>Tracheophyta</taxon>
        <taxon>Spermatophyta</taxon>
        <taxon>Magnoliopsida</taxon>
        <taxon>eudicotyledons</taxon>
        <taxon>Gunneridae</taxon>
        <taxon>Pentapetalae</taxon>
        <taxon>rosids</taxon>
        <taxon>malvids</taxon>
        <taxon>Malvales</taxon>
        <taxon>Malvaceae</taxon>
        <taxon>Grewioideae</taxon>
        <taxon>Apeibeae</taxon>
        <taxon>Corchorus</taxon>
    </lineage>
</organism>
<name>A0A1R3FY72_9ROSI</name>
<proteinExistence type="predicted"/>
<feature type="chain" id="PRO_5012684006" evidence="3">
    <location>
        <begin position="24"/>
        <end position="74"/>
    </location>
</feature>
<keyword evidence="2" id="KW-0472">Membrane</keyword>
<evidence type="ECO:0000313" key="4">
    <source>
        <dbReference type="EMBL" id="OMO50773.1"/>
    </source>
</evidence>
<comment type="caution">
    <text evidence="4">The sequence shown here is derived from an EMBL/GenBank/DDBJ whole genome shotgun (WGS) entry which is preliminary data.</text>
</comment>
<keyword evidence="2" id="KW-0812">Transmembrane</keyword>
<feature type="signal peptide" evidence="3">
    <location>
        <begin position="1"/>
        <end position="23"/>
    </location>
</feature>
<keyword evidence="2" id="KW-1133">Transmembrane helix</keyword>
<dbReference type="Proteomes" id="UP000187203">
    <property type="component" value="Unassembled WGS sequence"/>
</dbReference>
<protein>
    <submittedName>
        <fullName evidence="4">Uncharacterized protein</fullName>
    </submittedName>
</protein>
<sequence length="74" mass="7560">MASPVKTSIVSVCFALLIMVAAAHEGHEHTPGMDMSPSPTPHHSDPGMGNLVSPTALLGFLALIVTILVTGGRA</sequence>
<feature type="transmembrane region" description="Helical" evidence="2">
    <location>
        <begin position="47"/>
        <end position="69"/>
    </location>
</feature>
<dbReference type="AlphaFoldDB" id="A0A1R3FY72"/>
<reference evidence="5" key="1">
    <citation type="submission" date="2013-09" db="EMBL/GenBank/DDBJ databases">
        <title>Corchorus olitorius genome sequencing.</title>
        <authorList>
            <person name="Alam M."/>
            <person name="Haque M.S."/>
            <person name="Islam M.S."/>
            <person name="Emdad E.M."/>
            <person name="Islam M.M."/>
            <person name="Ahmed B."/>
            <person name="Halim A."/>
            <person name="Hossen Q.M.M."/>
            <person name="Hossain M.Z."/>
            <person name="Ahmed R."/>
            <person name="Khan M.M."/>
            <person name="Islam R."/>
            <person name="Rashid M.M."/>
            <person name="Khan S.A."/>
            <person name="Rahman M.S."/>
            <person name="Alam M."/>
            <person name="Yahiya A.S."/>
            <person name="Khan M.S."/>
            <person name="Azam M.S."/>
            <person name="Haque T."/>
            <person name="Lashkar M.Z.H."/>
            <person name="Akhand A.I."/>
            <person name="Morshed G."/>
            <person name="Roy S."/>
            <person name="Uddin K.S."/>
            <person name="Rabeya T."/>
            <person name="Hossain A.S."/>
            <person name="Chowdhury A."/>
            <person name="Snigdha A.R."/>
            <person name="Mortoza M.S."/>
            <person name="Matin S.A."/>
            <person name="Hoque S.M.E."/>
            <person name="Islam M.K."/>
            <person name="Roy D.K."/>
            <person name="Haider R."/>
            <person name="Moosa M.M."/>
            <person name="Elias S.M."/>
            <person name="Hasan A.M."/>
            <person name="Jahan S."/>
            <person name="Shafiuddin M."/>
            <person name="Mahmood N."/>
            <person name="Shommy N.S."/>
        </authorList>
    </citation>
    <scope>NUCLEOTIDE SEQUENCE [LARGE SCALE GENOMIC DNA]</scope>
    <source>
        <strain evidence="5">cv. O-4</strain>
    </source>
</reference>
<accession>A0A1R3FY72</accession>
<keyword evidence="3" id="KW-0732">Signal</keyword>
<evidence type="ECO:0000256" key="1">
    <source>
        <dbReference type="SAM" id="MobiDB-lite"/>
    </source>
</evidence>
<gene>
    <name evidence="4" type="ORF">COLO4_37895</name>
</gene>
<evidence type="ECO:0000256" key="3">
    <source>
        <dbReference type="SAM" id="SignalP"/>
    </source>
</evidence>
<keyword evidence="5" id="KW-1185">Reference proteome</keyword>
<evidence type="ECO:0000313" key="5">
    <source>
        <dbReference type="Proteomes" id="UP000187203"/>
    </source>
</evidence>
<feature type="region of interest" description="Disordered" evidence="1">
    <location>
        <begin position="28"/>
        <end position="48"/>
    </location>
</feature>
<dbReference type="EMBL" id="AWUE01024426">
    <property type="protein sequence ID" value="OMO50773.1"/>
    <property type="molecule type" value="Genomic_DNA"/>
</dbReference>
<dbReference type="OrthoDB" id="964316at2759"/>
<evidence type="ECO:0000256" key="2">
    <source>
        <dbReference type="SAM" id="Phobius"/>
    </source>
</evidence>